<comment type="caution">
    <text evidence="2">The sequence shown here is derived from an EMBL/GenBank/DDBJ whole genome shotgun (WGS) entry which is preliminary data.</text>
</comment>
<dbReference type="OrthoDB" id="419686at2759"/>
<evidence type="ECO:0000313" key="3">
    <source>
        <dbReference type="Proteomes" id="UP000601435"/>
    </source>
</evidence>
<keyword evidence="3" id="KW-1185">Reference proteome</keyword>
<evidence type="ECO:0000313" key="2">
    <source>
        <dbReference type="EMBL" id="CAE7843149.1"/>
    </source>
</evidence>
<protein>
    <submittedName>
        <fullName evidence="2">Uncharacterized protein</fullName>
    </submittedName>
</protein>
<feature type="region of interest" description="Disordered" evidence="1">
    <location>
        <begin position="143"/>
        <end position="172"/>
    </location>
</feature>
<feature type="region of interest" description="Disordered" evidence="1">
    <location>
        <begin position="208"/>
        <end position="306"/>
    </location>
</feature>
<reference evidence="2" key="1">
    <citation type="submission" date="2021-02" db="EMBL/GenBank/DDBJ databases">
        <authorList>
            <person name="Dougan E. K."/>
            <person name="Rhodes N."/>
            <person name="Thang M."/>
            <person name="Chan C."/>
        </authorList>
    </citation>
    <scope>NUCLEOTIDE SEQUENCE</scope>
</reference>
<dbReference type="Proteomes" id="UP000601435">
    <property type="component" value="Unassembled WGS sequence"/>
</dbReference>
<name>A0A812ZZ84_9DINO</name>
<accession>A0A812ZZ84</accession>
<feature type="region of interest" description="Disordered" evidence="1">
    <location>
        <begin position="559"/>
        <end position="578"/>
    </location>
</feature>
<organism evidence="2 3">
    <name type="scientific">Symbiodinium necroappetens</name>
    <dbReference type="NCBI Taxonomy" id="1628268"/>
    <lineage>
        <taxon>Eukaryota</taxon>
        <taxon>Sar</taxon>
        <taxon>Alveolata</taxon>
        <taxon>Dinophyceae</taxon>
        <taxon>Suessiales</taxon>
        <taxon>Symbiodiniaceae</taxon>
        <taxon>Symbiodinium</taxon>
    </lineage>
</organism>
<evidence type="ECO:0000256" key="1">
    <source>
        <dbReference type="SAM" id="MobiDB-lite"/>
    </source>
</evidence>
<dbReference type="AlphaFoldDB" id="A0A812ZZ84"/>
<dbReference type="EMBL" id="CAJNJA010050920">
    <property type="protein sequence ID" value="CAE7843149.1"/>
    <property type="molecule type" value="Genomic_DNA"/>
</dbReference>
<proteinExistence type="predicted"/>
<feature type="compositionally biased region" description="Pro residues" evidence="1">
    <location>
        <begin position="290"/>
        <end position="299"/>
    </location>
</feature>
<sequence length="578" mass="63721">MQGKCDQCEQLFGQYDRYCLDAEVELKPSRFKKVNGEKVADGNECFPCEAREIDDKYNEHRTVAALPGARMPTEGFDVRCYQVQDSYADKFEEAWWLPLDTFIKEAGGNPASFKSQDAKIAWVLAATEVEKITWDDGKPGVIQHEHSDGRKKLHIGVRTGTKKQQEDEDLRGNRKVCEQTFAQSLDGHRAMLRGVTDVGTSRARAMRYGQMDDEDDVQSEAPTADDGSQCGAGGMQFGVFDSNPASSSAADKPKLKKPRTNKTPPGHSNHPRQLSPPRSEPPLQGSLPAPFRPTDPPVNPRGSKKAKELMSKATEALTKHKETFSDSSIWTNRTRRRVLEAAIKSLSNLANQLLTLNNDAAEGLSREITEWADQAEIRFDSLARVRSATLDYAEIEGVAEEHLQPLRELGVAMLSNVILFVAGECLKHMEKDGKDAEGTAGFFRLLSCQHKAAAFLSVGMVYEAALVQQSERFDDAEAMAAGIASNLQSQMLALWLDKVMRVKSQTDLNGNGTMHYTSSARLDVQALRIMATKASPLDVYHAKAITDLRSQLSMRLQTLSRSTNSAGKPSVSHSSLAA</sequence>
<gene>
    <name evidence="2" type="ORF">SNEC2469_LOCUS25664</name>
</gene>